<dbReference type="PANTHER" id="PTHR23429:SF7">
    <property type="entry name" value="GDH_6PGL ENDOPLASMIC BIFUNCTIONAL PROTEIN"/>
    <property type="match status" value="1"/>
</dbReference>
<dbReference type="SUPFAM" id="SSF100950">
    <property type="entry name" value="NagB/RpiA/CoA transferase-like"/>
    <property type="match status" value="1"/>
</dbReference>
<dbReference type="InterPro" id="IPR005900">
    <property type="entry name" value="6-phosphogluconolactonase_DevB"/>
</dbReference>
<dbReference type="Gene3D" id="3.40.50.720">
    <property type="entry name" value="NAD(P)-binding Rossmann-like Domain"/>
    <property type="match status" value="1"/>
</dbReference>
<gene>
    <name evidence="9" type="ORF">G5714_007269</name>
</gene>
<evidence type="ECO:0000256" key="4">
    <source>
        <dbReference type="ARBA" id="ARBA00023002"/>
    </source>
</evidence>
<dbReference type="Pfam" id="PF01182">
    <property type="entry name" value="Glucosamine_iso"/>
    <property type="match status" value="1"/>
</dbReference>
<name>A0A7J6CZU5_9TELE</name>
<dbReference type="Proteomes" id="UP000579812">
    <property type="component" value="Unassembled WGS sequence"/>
</dbReference>
<evidence type="ECO:0000259" key="8">
    <source>
        <dbReference type="Pfam" id="PF02781"/>
    </source>
</evidence>
<evidence type="ECO:0000256" key="3">
    <source>
        <dbReference type="ARBA" id="ARBA00022857"/>
    </source>
</evidence>
<evidence type="ECO:0008006" key="11">
    <source>
        <dbReference type="Google" id="ProtNLM"/>
    </source>
</evidence>
<dbReference type="Gene3D" id="3.30.360.10">
    <property type="entry name" value="Dihydrodipicolinate Reductase, domain 2"/>
    <property type="match status" value="1"/>
</dbReference>
<dbReference type="InterPro" id="IPR022675">
    <property type="entry name" value="G6P_DH_C"/>
</dbReference>
<dbReference type="InterPro" id="IPR036291">
    <property type="entry name" value="NAD(P)-bd_dom_sf"/>
</dbReference>
<dbReference type="InterPro" id="IPR019796">
    <property type="entry name" value="G6P_DH_AS"/>
</dbReference>
<dbReference type="Pfam" id="PF02781">
    <property type="entry name" value="G6PD_C"/>
    <property type="match status" value="1"/>
</dbReference>
<feature type="domain" description="Glucose-6-phosphate dehydrogenase NAD-binding" evidence="6">
    <location>
        <begin position="78"/>
        <end position="260"/>
    </location>
</feature>
<dbReference type="AlphaFoldDB" id="A0A7J6CZU5"/>
<dbReference type="PROSITE" id="PS00069">
    <property type="entry name" value="G6P_DEHYDROGENASE"/>
    <property type="match status" value="1"/>
</dbReference>
<evidence type="ECO:0000259" key="7">
    <source>
        <dbReference type="Pfam" id="PF01182"/>
    </source>
</evidence>
<keyword evidence="4" id="KW-0560">Oxidoreductase</keyword>
<organism evidence="9 10">
    <name type="scientific">Onychostoma macrolepis</name>
    <dbReference type="NCBI Taxonomy" id="369639"/>
    <lineage>
        <taxon>Eukaryota</taxon>
        <taxon>Metazoa</taxon>
        <taxon>Chordata</taxon>
        <taxon>Craniata</taxon>
        <taxon>Vertebrata</taxon>
        <taxon>Euteleostomi</taxon>
        <taxon>Actinopterygii</taxon>
        <taxon>Neopterygii</taxon>
        <taxon>Teleostei</taxon>
        <taxon>Ostariophysi</taxon>
        <taxon>Cypriniformes</taxon>
        <taxon>Cyprinidae</taxon>
        <taxon>Acrossocheilinae</taxon>
        <taxon>Onychostoma</taxon>
    </lineage>
</organism>
<keyword evidence="10" id="KW-1185">Reference proteome</keyword>
<evidence type="ECO:0000313" key="10">
    <source>
        <dbReference type="Proteomes" id="UP000579812"/>
    </source>
</evidence>
<sequence length="833" mass="94667">MINQRRDHVTIYWKRLFVVCYHAARAVTILSRGESGWVCDITMVRIKWELLLMAIICWQRGHTGNHEDKKSLGHVTVVVVGGTGDLARKYLWQGFFQLYADQVGKGHTFSFYGGGLLPTEKGTPLLFGILKELACPPELSAERCTLVKDQFLHLSKYHQLKTTEDYEKLSQDIKQQVGQEGMVEAGRLFYLSVPAFAYADIAEKINNTCRPASDAWLRVVLEKPFGHNLYSAQALDKKLSDQLKEKEMYRIDHYLGKQVVSKILPFRKENKKLLDPIWNKHHIERIEIVLKETLDAKGRIQFYDQYGVIRDVLQNHLTEVMTLMLMNLPANLSNSKEILQNKLNFLASLQHVDNSNAVVGQYQAYNGEVQEELNKTKDYFSLTPTFAGVIIHVDNVQYEGIPILMTSGKALDERVSYARVLFKNDVFCVQDTNNVQCKSKQIIFYLGHGNLQYPAILVSKNLFKPELVSSGDWKEVTEYKDVNVLGLPPSDYYIQSPVTPREAYCELISHVFFGRKDSFISAEGLLASWAFWTPLLEGLSRVFPRVYPGGVANGNLLNFQLQGHQVAFSHEAVVNVINPGAEDNFQVMQGKYRSSEMVSAWAQELVERLASDLLLAAEEAIREEGQFHLALSGGSSPVALLRALALNLYTFPWRNTHIWQVDERCVPHTETGSSFRSIHDLLLQHIRIPYFNIHPMPVHLTQRLCVEEDGGPTLYEKEINKHVNGSSFHYILLGVGQDGHTASIFQDTKLENDEERLVILTESPIKPHQRMSLTFTAINRARRVGVLIMGKSKHELVSQLSRIKGESSKYPITKVQPKTGTLIWYIDYDALLG</sequence>
<comment type="caution">
    <text evidence="9">The sequence shown here is derived from an EMBL/GenBank/DDBJ whole genome shotgun (WGS) entry which is preliminary data.</text>
</comment>
<feature type="domain" description="Glucosamine/galactosamine-6-phosphate isomerase" evidence="7">
    <location>
        <begin position="602"/>
        <end position="824"/>
    </location>
</feature>
<protein>
    <recommendedName>
        <fullName evidence="11">Hexose-6-phosphate dehydrogenase (glucose 1-dehydrogenase)</fullName>
    </recommendedName>
</protein>
<dbReference type="InterPro" id="IPR001282">
    <property type="entry name" value="G6P_DH"/>
</dbReference>
<keyword evidence="5" id="KW-0119">Carbohydrate metabolism</keyword>
<comment type="pathway">
    <text evidence="1">Carbohydrate degradation; pentose phosphate pathway.</text>
</comment>
<dbReference type="GO" id="GO:0050661">
    <property type="term" value="F:NADP binding"/>
    <property type="evidence" value="ECO:0007669"/>
    <property type="project" value="InterPro"/>
</dbReference>
<proteinExistence type="predicted"/>
<accession>A0A7J6CZU5</accession>
<dbReference type="Pfam" id="PF00479">
    <property type="entry name" value="G6PD_N"/>
    <property type="match status" value="1"/>
</dbReference>
<reference evidence="9 10" key="1">
    <citation type="submission" date="2020-04" db="EMBL/GenBank/DDBJ databases">
        <title>Chromosome-level genome assembly of a cyprinid fish Onychostoma macrolepis by integration of Nanopore Sequencing, Bionano and Hi-C technology.</title>
        <authorList>
            <person name="Wang D."/>
        </authorList>
    </citation>
    <scope>NUCLEOTIDE SEQUENCE [LARGE SCALE GENOMIC DNA]</scope>
    <source>
        <strain evidence="9">SWU-2019</strain>
        <tissue evidence="9">Muscle</tissue>
    </source>
</reference>
<dbReference type="UniPathway" id="UPA00115"/>
<dbReference type="CDD" id="cd01400">
    <property type="entry name" value="6PGL"/>
    <property type="match status" value="1"/>
</dbReference>
<dbReference type="InterPro" id="IPR006148">
    <property type="entry name" value="Glc/Gal-6P_isomerase"/>
</dbReference>
<dbReference type="GO" id="GO:0005783">
    <property type="term" value="C:endoplasmic reticulum"/>
    <property type="evidence" value="ECO:0007669"/>
    <property type="project" value="TreeGrafter"/>
</dbReference>
<dbReference type="PANTHER" id="PTHR23429">
    <property type="entry name" value="GLUCOSE-6-PHOSPHATE 1-DEHYDROGENASE G6PD"/>
    <property type="match status" value="1"/>
</dbReference>
<dbReference type="GO" id="GO:0009051">
    <property type="term" value="P:pentose-phosphate shunt, oxidative branch"/>
    <property type="evidence" value="ECO:0007669"/>
    <property type="project" value="TreeGrafter"/>
</dbReference>
<evidence type="ECO:0000256" key="5">
    <source>
        <dbReference type="ARBA" id="ARBA00023277"/>
    </source>
</evidence>
<dbReference type="EMBL" id="JAAMOB010000006">
    <property type="protein sequence ID" value="KAF4112474.1"/>
    <property type="molecule type" value="Genomic_DNA"/>
</dbReference>
<dbReference type="NCBIfam" id="TIGR01198">
    <property type="entry name" value="pgl"/>
    <property type="match status" value="1"/>
</dbReference>
<dbReference type="GO" id="GO:0006006">
    <property type="term" value="P:glucose metabolic process"/>
    <property type="evidence" value="ECO:0007669"/>
    <property type="project" value="UniProtKB-KW"/>
</dbReference>
<dbReference type="SUPFAM" id="SSF55347">
    <property type="entry name" value="Glyceraldehyde-3-phosphate dehydrogenase-like, C-terminal domain"/>
    <property type="match status" value="1"/>
</dbReference>
<dbReference type="InterPro" id="IPR037171">
    <property type="entry name" value="NagB/RpiA_transferase-like"/>
</dbReference>
<dbReference type="InterPro" id="IPR022674">
    <property type="entry name" value="G6P_DH_NAD-bd"/>
</dbReference>
<dbReference type="Gene3D" id="3.40.50.1360">
    <property type="match status" value="1"/>
</dbReference>
<dbReference type="SUPFAM" id="SSF51735">
    <property type="entry name" value="NAD(P)-binding Rossmann-fold domains"/>
    <property type="match status" value="1"/>
</dbReference>
<keyword evidence="3" id="KW-0521">NADP</keyword>
<keyword evidence="2" id="KW-0313">Glucose metabolism</keyword>
<dbReference type="GO" id="GO:0004345">
    <property type="term" value="F:glucose-6-phosphate dehydrogenase activity"/>
    <property type="evidence" value="ECO:0007669"/>
    <property type="project" value="InterPro"/>
</dbReference>
<evidence type="ECO:0000259" key="6">
    <source>
        <dbReference type="Pfam" id="PF00479"/>
    </source>
</evidence>
<evidence type="ECO:0000313" key="9">
    <source>
        <dbReference type="EMBL" id="KAF4112474.1"/>
    </source>
</evidence>
<dbReference type="PRINTS" id="PR00079">
    <property type="entry name" value="G6PDHDRGNASE"/>
</dbReference>
<evidence type="ECO:0000256" key="2">
    <source>
        <dbReference type="ARBA" id="ARBA00022526"/>
    </source>
</evidence>
<dbReference type="GO" id="GO:0017057">
    <property type="term" value="F:6-phosphogluconolactonase activity"/>
    <property type="evidence" value="ECO:0007669"/>
    <property type="project" value="InterPro"/>
</dbReference>
<feature type="domain" description="Glucose-6-phosphate dehydrogenase C-terminal" evidence="8">
    <location>
        <begin position="266"/>
        <end position="553"/>
    </location>
</feature>
<evidence type="ECO:0000256" key="1">
    <source>
        <dbReference type="ARBA" id="ARBA00004959"/>
    </source>
</evidence>